<protein>
    <submittedName>
        <fullName evidence="1">Uncharacterized protein</fullName>
    </submittedName>
</protein>
<accession>A0ABS7PWG9</accession>
<dbReference type="Proteomes" id="UP000706039">
    <property type="component" value="Unassembled WGS sequence"/>
</dbReference>
<comment type="caution">
    <text evidence="1">The sequence shown here is derived from an EMBL/GenBank/DDBJ whole genome shotgun (WGS) entry which is preliminary data.</text>
</comment>
<dbReference type="InterPro" id="IPR054234">
    <property type="entry name" value="DUF6961"/>
</dbReference>
<dbReference type="Pfam" id="PF22284">
    <property type="entry name" value="DUF6961"/>
    <property type="match status" value="1"/>
</dbReference>
<reference evidence="1 2" key="1">
    <citation type="submission" date="2021-08" db="EMBL/GenBank/DDBJ databases">
        <authorList>
            <person name="Tuo L."/>
        </authorList>
    </citation>
    <scope>NUCLEOTIDE SEQUENCE [LARGE SCALE GENOMIC DNA]</scope>
    <source>
        <strain evidence="1 2">JCM 31229</strain>
    </source>
</reference>
<evidence type="ECO:0000313" key="2">
    <source>
        <dbReference type="Proteomes" id="UP000706039"/>
    </source>
</evidence>
<organism evidence="1 2">
    <name type="scientific">Sphingomonas colocasiae</name>
    <dbReference type="NCBI Taxonomy" id="1848973"/>
    <lineage>
        <taxon>Bacteria</taxon>
        <taxon>Pseudomonadati</taxon>
        <taxon>Pseudomonadota</taxon>
        <taxon>Alphaproteobacteria</taxon>
        <taxon>Sphingomonadales</taxon>
        <taxon>Sphingomonadaceae</taxon>
        <taxon>Sphingomonas</taxon>
    </lineage>
</organism>
<evidence type="ECO:0000313" key="1">
    <source>
        <dbReference type="EMBL" id="MBY8825496.1"/>
    </source>
</evidence>
<name>A0ABS7PWG9_9SPHN</name>
<sequence>MTSEQERWAFASQLIDIHGSDIGRFMTKRFYAMLEAGDESGRRFWEDIAERVLALTGPTTGAKRQ</sequence>
<dbReference type="RefSeq" id="WP_222992598.1">
    <property type="nucleotide sequence ID" value="NZ_JAINVV010000012.1"/>
</dbReference>
<proteinExistence type="predicted"/>
<gene>
    <name evidence="1" type="ORF">K7G82_24555</name>
</gene>
<dbReference type="EMBL" id="JAINVV010000012">
    <property type="protein sequence ID" value="MBY8825496.1"/>
    <property type="molecule type" value="Genomic_DNA"/>
</dbReference>
<keyword evidence="2" id="KW-1185">Reference proteome</keyword>